<protein>
    <recommendedName>
        <fullName evidence="5">DNA-3-methyladenine glycosylase I</fullName>
    </recommendedName>
</protein>
<evidence type="ECO:0000256" key="2">
    <source>
        <dbReference type="SAM" id="MobiDB-lite"/>
    </source>
</evidence>
<feature type="compositionally biased region" description="Polar residues" evidence="2">
    <location>
        <begin position="114"/>
        <end position="123"/>
    </location>
</feature>
<dbReference type="InterPro" id="IPR011257">
    <property type="entry name" value="DNA_glycosylase"/>
</dbReference>
<dbReference type="Pfam" id="PF03352">
    <property type="entry name" value="Adenine_glyco"/>
    <property type="match status" value="1"/>
</dbReference>
<organism evidence="3 4">
    <name type="scientific">Fraxinus pennsylvanica</name>
    <dbReference type="NCBI Taxonomy" id="56036"/>
    <lineage>
        <taxon>Eukaryota</taxon>
        <taxon>Viridiplantae</taxon>
        <taxon>Streptophyta</taxon>
        <taxon>Embryophyta</taxon>
        <taxon>Tracheophyta</taxon>
        <taxon>Spermatophyta</taxon>
        <taxon>Magnoliopsida</taxon>
        <taxon>eudicotyledons</taxon>
        <taxon>Gunneridae</taxon>
        <taxon>Pentapetalae</taxon>
        <taxon>asterids</taxon>
        <taxon>lamiids</taxon>
        <taxon>Lamiales</taxon>
        <taxon>Oleaceae</taxon>
        <taxon>Oleeae</taxon>
        <taxon>Fraxinus</taxon>
    </lineage>
</organism>
<feature type="binding site" evidence="1">
    <location>
        <position position="165"/>
    </location>
    <ligand>
        <name>Zn(2+)</name>
        <dbReference type="ChEBI" id="CHEBI:29105"/>
    </ligand>
</feature>
<evidence type="ECO:0000313" key="3">
    <source>
        <dbReference type="EMBL" id="CAI9767236.1"/>
    </source>
</evidence>
<evidence type="ECO:0000256" key="1">
    <source>
        <dbReference type="PIRSR" id="PIRSR605019-1"/>
    </source>
</evidence>
<evidence type="ECO:0008006" key="5">
    <source>
        <dbReference type="Google" id="ProtNLM"/>
    </source>
</evidence>
<name>A0AAD1ZCD0_9LAMI</name>
<keyword evidence="1" id="KW-0479">Metal-binding</keyword>
<keyword evidence="4" id="KW-1185">Reference proteome</keyword>
<dbReference type="Gene3D" id="1.10.340.30">
    <property type="entry name" value="Hypothetical protein, domain 2"/>
    <property type="match status" value="1"/>
</dbReference>
<proteinExistence type="predicted"/>
<dbReference type="PANTHER" id="PTHR31116">
    <property type="entry name" value="OS04G0501200 PROTEIN"/>
    <property type="match status" value="1"/>
</dbReference>
<dbReference type="PANTHER" id="PTHR31116:SF5">
    <property type="entry name" value="OS06G0649800 PROTEIN"/>
    <property type="match status" value="1"/>
</dbReference>
<dbReference type="InterPro" id="IPR005019">
    <property type="entry name" value="Adenine_glyco"/>
</dbReference>
<keyword evidence="1" id="KW-0862">Zinc</keyword>
<dbReference type="GO" id="GO:0006284">
    <property type="term" value="P:base-excision repair"/>
    <property type="evidence" value="ECO:0007669"/>
    <property type="project" value="InterPro"/>
</dbReference>
<gene>
    <name evidence="3" type="ORF">FPE_LOCUS14666</name>
</gene>
<dbReference type="EMBL" id="OU503044">
    <property type="protein sequence ID" value="CAI9767236.1"/>
    <property type="molecule type" value="Genomic_DNA"/>
</dbReference>
<feature type="binding site" evidence="1">
    <location>
        <position position="342"/>
    </location>
    <ligand>
        <name>Zn(2+)</name>
        <dbReference type="ChEBI" id="CHEBI:29105"/>
    </ligand>
</feature>
<sequence>MSGPPRVKSVNFTESETRPVLGPAGNKARSMVLQKPISKPKFEKAVKSQYSDEPEGKMSPAAKETEQSSPTMGFKSKNKSAASVLRTRQPNLSMNASCSSDASSDSSHSRASTGRINRQSITPTAPIRRKQQCGPKNEKIERVEKSIGGESEGIVMEGSVAKKRCAWVTPNTDPTYAAFHDEEWGVPVHDDKKLFELLSFSTALAELTWPVILNRRRLFREVFADFDPIVVSKLNEKKIASPGSPASSLLSELKLRSIIENARQISKIINELGSFEKYIWGFVNFKPVTGNFRYPRQVPIKTSKAETISKDLVKRGFRGVGPTVIYSFMQAAGITNDHLINCYRYQECITAGARDRDEGLNAKIEGKQPEDIAEFELVRAIDDLSLST</sequence>
<dbReference type="GO" id="GO:0008725">
    <property type="term" value="F:DNA-3-methyladenine glycosylase activity"/>
    <property type="evidence" value="ECO:0007669"/>
    <property type="project" value="InterPro"/>
</dbReference>
<dbReference type="AlphaFoldDB" id="A0AAD1ZCD0"/>
<dbReference type="Proteomes" id="UP000834106">
    <property type="component" value="Chromosome 9"/>
</dbReference>
<evidence type="ECO:0000313" key="4">
    <source>
        <dbReference type="Proteomes" id="UP000834106"/>
    </source>
</evidence>
<feature type="binding site" evidence="1">
    <location>
        <position position="180"/>
    </location>
    <ligand>
        <name>Zn(2+)</name>
        <dbReference type="ChEBI" id="CHEBI:29105"/>
    </ligand>
</feature>
<reference evidence="3" key="1">
    <citation type="submission" date="2023-05" db="EMBL/GenBank/DDBJ databases">
        <authorList>
            <person name="Huff M."/>
        </authorList>
    </citation>
    <scope>NUCLEOTIDE SEQUENCE</scope>
</reference>
<feature type="binding site" evidence="1">
    <location>
        <position position="338"/>
    </location>
    <ligand>
        <name>Zn(2+)</name>
        <dbReference type="ChEBI" id="CHEBI:29105"/>
    </ligand>
</feature>
<dbReference type="SUPFAM" id="SSF48150">
    <property type="entry name" value="DNA-glycosylase"/>
    <property type="match status" value="1"/>
</dbReference>
<feature type="region of interest" description="Disordered" evidence="2">
    <location>
        <begin position="1"/>
        <end position="136"/>
    </location>
</feature>
<accession>A0AAD1ZCD0</accession>
<feature type="compositionally biased region" description="Low complexity" evidence="2">
    <location>
        <begin position="93"/>
        <end position="112"/>
    </location>
</feature>
<dbReference type="GO" id="GO:0046872">
    <property type="term" value="F:metal ion binding"/>
    <property type="evidence" value="ECO:0007669"/>
    <property type="project" value="UniProtKB-KW"/>
</dbReference>